<dbReference type="CDD" id="cd06260">
    <property type="entry name" value="DUF820-like"/>
    <property type="match status" value="1"/>
</dbReference>
<dbReference type="GO" id="GO:0004519">
    <property type="term" value="F:endonuclease activity"/>
    <property type="evidence" value="ECO:0007669"/>
    <property type="project" value="UniProtKB-KW"/>
</dbReference>
<sequence>MTIVMSDREHDLLDVMHSIHDDLELPDGYRAEIIGGQITVAASPFGKHGFILQDIREAAYGRLPHGHRLYDNCTLEEPDGDRYIPDLALMPDKLMDSRTQWLFQMSMCLLAVEVTSPGQETRDYAKAAGYARAEVPLYLLVDQKRRRCVLHSDPAGGRYCEVSALPFGEELVLPLEQPITVDTSRF</sequence>
<feature type="domain" description="Putative restriction endonuclease" evidence="1">
    <location>
        <begin position="23"/>
        <end position="176"/>
    </location>
</feature>
<dbReference type="Pfam" id="PF05685">
    <property type="entry name" value="Uma2"/>
    <property type="match status" value="1"/>
</dbReference>
<evidence type="ECO:0000313" key="2">
    <source>
        <dbReference type="EMBL" id="MBS2966122.1"/>
    </source>
</evidence>
<dbReference type="InterPro" id="IPR012296">
    <property type="entry name" value="Nuclease_put_TT1808"/>
</dbReference>
<dbReference type="InterPro" id="IPR008538">
    <property type="entry name" value="Uma2"/>
</dbReference>
<dbReference type="InterPro" id="IPR011335">
    <property type="entry name" value="Restrct_endonuc-II-like"/>
</dbReference>
<proteinExistence type="predicted"/>
<comment type="caution">
    <text evidence="2">The sequence shown here is derived from an EMBL/GenBank/DDBJ whole genome shotgun (WGS) entry which is preliminary data.</text>
</comment>
<reference evidence="2" key="1">
    <citation type="submission" date="2021-04" db="EMBL/GenBank/DDBJ databases">
        <title>Genome based classification of Actinospica acidithermotolerans sp. nov., an actinobacterium isolated from an Indonesian hot spring.</title>
        <authorList>
            <person name="Kusuma A.B."/>
            <person name="Putra K.E."/>
            <person name="Nafisah S."/>
            <person name="Loh J."/>
            <person name="Nouioui I."/>
            <person name="Goodfellow M."/>
        </authorList>
    </citation>
    <scope>NUCLEOTIDE SEQUENCE</scope>
    <source>
        <strain evidence="2">DSM 45618</strain>
    </source>
</reference>
<evidence type="ECO:0000313" key="3">
    <source>
        <dbReference type="Proteomes" id="UP000677913"/>
    </source>
</evidence>
<protein>
    <submittedName>
        <fullName evidence="2">Uma2 family endonuclease</fullName>
    </submittedName>
</protein>
<dbReference type="Gene3D" id="3.90.1570.10">
    <property type="entry name" value="tt1808, chain A"/>
    <property type="match status" value="1"/>
</dbReference>
<dbReference type="PANTHER" id="PTHR35400:SF3">
    <property type="entry name" value="SLL1072 PROTEIN"/>
    <property type="match status" value="1"/>
</dbReference>
<dbReference type="Proteomes" id="UP000677913">
    <property type="component" value="Unassembled WGS sequence"/>
</dbReference>
<dbReference type="AlphaFoldDB" id="A0A8J7WUB5"/>
<name>A0A8J7WUB5_9ACTN</name>
<gene>
    <name evidence="2" type="ORF">KGA66_23960</name>
</gene>
<dbReference type="RefSeq" id="WP_211470884.1">
    <property type="nucleotide sequence ID" value="NZ_JAGSXH010000123.1"/>
</dbReference>
<dbReference type="SUPFAM" id="SSF52980">
    <property type="entry name" value="Restriction endonuclease-like"/>
    <property type="match status" value="1"/>
</dbReference>
<keyword evidence="2" id="KW-0540">Nuclease</keyword>
<dbReference type="EMBL" id="JAGSXH010000123">
    <property type="protein sequence ID" value="MBS2966122.1"/>
    <property type="molecule type" value="Genomic_DNA"/>
</dbReference>
<organism evidence="2 3">
    <name type="scientific">Actinocrinis puniceicyclus</name>
    <dbReference type="NCBI Taxonomy" id="977794"/>
    <lineage>
        <taxon>Bacteria</taxon>
        <taxon>Bacillati</taxon>
        <taxon>Actinomycetota</taxon>
        <taxon>Actinomycetes</taxon>
        <taxon>Catenulisporales</taxon>
        <taxon>Actinospicaceae</taxon>
        <taxon>Actinocrinis</taxon>
    </lineage>
</organism>
<keyword evidence="2" id="KW-0255">Endonuclease</keyword>
<evidence type="ECO:0000259" key="1">
    <source>
        <dbReference type="Pfam" id="PF05685"/>
    </source>
</evidence>
<accession>A0A8J7WUB5</accession>
<keyword evidence="3" id="KW-1185">Reference proteome</keyword>
<dbReference type="PANTHER" id="PTHR35400">
    <property type="entry name" value="SLR1083 PROTEIN"/>
    <property type="match status" value="1"/>
</dbReference>
<keyword evidence="2" id="KW-0378">Hydrolase</keyword>